<name>A0A0W0YYG4_LEGSP</name>
<dbReference type="PANTHER" id="PTHR37285">
    <property type="entry name" value="SPORE WALL MATURATION PROTEIN DIT1"/>
    <property type="match status" value="1"/>
</dbReference>
<keyword evidence="2" id="KW-1185">Reference proteome</keyword>
<dbReference type="AlphaFoldDB" id="A0A0W0YYG4"/>
<evidence type="ECO:0000313" key="1">
    <source>
        <dbReference type="EMBL" id="KTD61933.1"/>
    </source>
</evidence>
<dbReference type="InterPro" id="IPR007817">
    <property type="entry name" value="Isocyanide_synthase_DIT1"/>
</dbReference>
<dbReference type="Pfam" id="PF05141">
    <property type="entry name" value="DIT1_PvcA"/>
    <property type="match status" value="1"/>
</dbReference>
<proteinExistence type="predicted"/>
<evidence type="ECO:0000313" key="2">
    <source>
        <dbReference type="Proteomes" id="UP000054877"/>
    </source>
</evidence>
<reference evidence="1 2" key="1">
    <citation type="submission" date="2015-11" db="EMBL/GenBank/DDBJ databases">
        <title>Genomic analysis of 38 Legionella species identifies large and diverse effector repertoires.</title>
        <authorList>
            <person name="Burstein D."/>
            <person name="Amaro F."/>
            <person name="Zusman T."/>
            <person name="Lifshitz Z."/>
            <person name="Cohen O."/>
            <person name="Gilbert J.A."/>
            <person name="Pupko T."/>
            <person name="Shuman H.A."/>
            <person name="Segal G."/>
        </authorList>
    </citation>
    <scope>NUCLEOTIDE SEQUENCE [LARGE SCALE GENOMIC DNA]</scope>
    <source>
        <strain evidence="1 2">Mt.St.Helens-9</strain>
    </source>
</reference>
<protein>
    <submittedName>
        <fullName evidence="1">Pyoverdine biosynthesis protein PvcA</fullName>
    </submittedName>
</protein>
<dbReference type="Proteomes" id="UP000054877">
    <property type="component" value="Unassembled WGS sequence"/>
</dbReference>
<dbReference type="RefSeq" id="WP_058484443.1">
    <property type="nucleotide sequence ID" value="NZ_CAAAII010000006.1"/>
</dbReference>
<dbReference type="EMBL" id="LNYX01000031">
    <property type="protein sequence ID" value="KTD61933.1"/>
    <property type="molecule type" value="Genomic_DNA"/>
</dbReference>
<sequence length="311" mass="36076">MINLKYQQNTTEQLLAILIQHRRVSEQVKSQCQGTQCQGCTQSPRQHIEYAVTRQLPLTMILPAFPAKSANRDKTLSEKPDLGEIMGLQNLNVLCETLQDIHQPGVCLIICSDGRVFNDLVSVSDQDVDIYQQGIKDIIKEHRLRHLSTFSLDDIYPYRDYNSMRDLLMRQFGESLQELTDRIQTDDQAHHQFNGIHRFIMEDQLALYPSLSRNQVRKQAKPVAYEVIRRSNAWSRLLADYFPHGLRLSIHPQLCGSEKLGINFLPATNHWATPWHNVLLKNEQGWQLIKRRDAEQLGAILRDNHYVLETR</sequence>
<gene>
    <name evidence="1" type="ORF">Lspi_2563</name>
</gene>
<accession>A0A0W0YYG4</accession>
<dbReference type="PATRIC" id="fig|452.5.peg.2834"/>
<organism evidence="1 2">
    <name type="scientific">Legionella spiritensis</name>
    <dbReference type="NCBI Taxonomy" id="452"/>
    <lineage>
        <taxon>Bacteria</taxon>
        <taxon>Pseudomonadati</taxon>
        <taxon>Pseudomonadota</taxon>
        <taxon>Gammaproteobacteria</taxon>
        <taxon>Legionellales</taxon>
        <taxon>Legionellaceae</taxon>
        <taxon>Legionella</taxon>
    </lineage>
</organism>
<dbReference type="PANTHER" id="PTHR37285:SF5">
    <property type="entry name" value="SPORE WALL MATURATION PROTEIN DIT1"/>
    <property type="match status" value="1"/>
</dbReference>
<dbReference type="STRING" id="452.Lspi_2563"/>
<dbReference type="OrthoDB" id="860574at2"/>
<comment type="caution">
    <text evidence="1">The sequence shown here is derived from an EMBL/GenBank/DDBJ whole genome shotgun (WGS) entry which is preliminary data.</text>
</comment>